<organism evidence="2 3">
    <name type="scientific">Dreissena polymorpha</name>
    <name type="common">Zebra mussel</name>
    <name type="synonym">Mytilus polymorpha</name>
    <dbReference type="NCBI Taxonomy" id="45954"/>
    <lineage>
        <taxon>Eukaryota</taxon>
        <taxon>Metazoa</taxon>
        <taxon>Spiralia</taxon>
        <taxon>Lophotrochozoa</taxon>
        <taxon>Mollusca</taxon>
        <taxon>Bivalvia</taxon>
        <taxon>Autobranchia</taxon>
        <taxon>Heteroconchia</taxon>
        <taxon>Euheterodonta</taxon>
        <taxon>Imparidentia</taxon>
        <taxon>Neoheterodontei</taxon>
        <taxon>Myida</taxon>
        <taxon>Dreissenoidea</taxon>
        <taxon>Dreissenidae</taxon>
        <taxon>Dreissena</taxon>
    </lineage>
</organism>
<sequence>MIDIRPYINHKRTSARPQIFQDIKGVSNVLLASKSVLVTEMSRVRTGGPADSRHRKFLQPPDLNI</sequence>
<reference evidence="2" key="2">
    <citation type="submission" date="2020-11" db="EMBL/GenBank/DDBJ databases">
        <authorList>
            <person name="McCartney M.A."/>
            <person name="Auch B."/>
            <person name="Kono T."/>
            <person name="Mallez S."/>
            <person name="Becker A."/>
            <person name="Gohl D.M."/>
            <person name="Silverstein K.A.T."/>
            <person name="Koren S."/>
            <person name="Bechman K.B."/>
            <person name="Herman A."/>
            <person name="Abrahante J.E."/>
            <person name="Garbe J."/>
        </authorList>
    </citation>
    <scope>NUCLEOTIDE SEQUENCE</scope>
    <source>
        <strain evidence="2">Duluth1</strain>
        <tissue evidence="2">Whole animal</tissue>
    </source>
</reference>
<dbReference type="EMBL" id="JAIWYP010000004">
    <property type="protein sequence ID" value="KAH3830336.1"/>
    <property type="molecule type" value="Genomic_DNA"/>
</dbReference>
<evidence type="ECO:0000313" key="2">
    <source>
        <dbReference type="EMBL" id="KAH3830336.1"/>
    </source>
</evidence>
<evidence type="ECO:0000256" key="1">
    <source>
        <dbReference type="SAM" id="MobiDB-lite"/>
    </source>
</evidence>
<accession>A0A9D4HBB4</accession>
<proteinExistence type="predicted"/>
<protein>
    <submittedName>
        <fullName evidence="2">Uncharacterized protein</fullName>
    </submittedName>
</protein>
<name>A0A9D4HBB4_DREPO</name>
<reference evidence="2" key="1">
    <citation type="journal article" date="2019" name="bioRxiv">
        <title>The Genome of the Zebra Mussel, Dreissena polymorpha: A Resource for Invasive Species Research.</title>
        <authorList>
            <person name="McCartney M.A."/>
            <person name="Auch B."/>
            <person name="Kono T."/>
            <person name="Mallez S."/>
            <person name="Zhang Y."/>
            <person name="Obille A."/>
            <person name="Becker A."/>
            <person name="Abrahante J.E."/>
            <person name="Garbe J."/>
            <person name="Badalamenti J.P."/>
            <person name="Herman A."/>
            <person name="Mangelson H."/>
            <person name="Liachko I."/>
            <person name="Sullivan S."/>
            <person name="Sone E.D."/>
            <person name="Koren S."/>
            <person name="Silverstein K.A.T."/>
            <person name="Beckman K.B."/>
            <person name="Gohl D.M."/>
        </authorList>
    </citation>
    <scope>NUCLEOTIDE SEQUENCE</scope>
    <source>
        <strain evidence="2">Duluth1</strain>
        <tissue evidence="2">Whole animal</tissue>
    </source>
</reference>
<evidence type="ECO:0000313" key="3">
    <source>
        <dbReference type="Proteomes" id="UP000828390"/>
    </source>
</evidence>
<feature type="region of interest" description="Disordered" evidence="1">
    <location>
        <begin position="46"/>
        <end position="65"/>
    </location>
</feature>
<dbReference type="AlphaFoldDB" id="A0A9D4HBB4"/>
<keyword evidence="3" id="KW-1185">Reference proteome</keyword>
<gene>
    <name evidence="2" type="ORF">DPMN_103578</name>
</gene>
<comment type="caution">
    <text evidence="2">The sequence shown here is derived from an EMBL/GenBank/DDBJ whole genome shotgun (WGS) entry which is preliminary data.</text>
</comment>
<dbReference type="Proteomes" id="UP000828390">
    <property type="component" value="Unassembled WGS sequence"/>
</dbReference>